<dbReference type="Proteomes" id="UP001163324">
    <property type="component" value="Chromosome 2"/>
</dbReference>
<accession>A0ACC0V8C8</accession>
<dbReference type="EMBL" id="CM047941">
    <property type="protein sequence ID" value="KAI9902383.1"/>
    <property type="molecule type" value="Genomic_DNA"/>
</dbReference>
<protein>
    <submittedName>
        <fullName evidence="1">Uncharacterized protein</fullName>
    </submittedName>
</protein>
<comment type="caution">
    <text evidence="1">The sequence shown here is derived from an EMBL/GenBank/DDBJ whole genome shotgun (WGS) entry which is preliminary data.</text>
</comment>
<organism evidence="1 2">
    <name type="scientific">Trichothecium roseum</name>
    <dbReference type="NCBI Taxonomy" id="47278"/>
    <lineage>
        <taxon>Eukaryota</taxon>
        <taxon>Fungi</taxon>
        <taxon>Dikarya</taxon>
        <taxon>Ascomycota</taxon>
        <taxon>Pezizomycotina</taxon>
        <taxon>Sordariomycetes</taxon>
        <taxon>Hypocreomycetidae</taxon>
        <taxon>Hypocreales</taxon>
        <taxon>Hypocreales incertae sedis</taxon>
        <taxon>Trichothecium</taxon>
    </lineage>
</organism>
<proteinExistence type="predicted"/>
<keyword evidence="2" id="KW-1185">Reference proteome</keyword>
<gene>
    <name evidence="1" type="ORF">N3K66_001735</name>
</gene>
<evidence type="ECO:0000313" key="1">
    <source>
        <dbReference type="EMBL" id="KAI9902383.1"/>
    </source>
</evidence>
<evidence type="ECO:0000313" key="2">
    <source>
        <dbReference type="Proteomes" id="UP001163324"/>
    </source>
</evidence>
<reference evidence="1" key="1">
    <citation type="submission" date="2022-10" db="EMBL/GenBank/DDBJ databases">
        <title>Complete Genome of Trichothecium roseum strain YXFP-22015, a Plant Pathogen Isolated from Citrus.</title>
        <authorList>
            <person name="Wang Y."/>
            <person name="Zhu L."/>
        </authorList>
    </citation>
    <scope>NUCLEOTIDE SEQUENCE</scope>
    <source>
        <strain evidence="1">YXFP-22015</strain>
    </source>
</reference>
<sequence length="514" mass="56176">MEINNEEKVVRTSNEGVPPKDQDVETGSHNTTLDRALSSRHLQFIAIGGTVGTGLFLGTGGALATAGPVGVLLAFIFIGSVVFSVMTALCEMTAYIPVAGAFGAYASRFVDPTLGFAMGWIYWFSWSLTFALELTAAGLIIQYWTYSVHIGVWITIFWVMFTALNYLPVRWFAEFEMWFSSIKVVTILGFLIFSICVNAGVGDQGYLGFKYWKEGAFAEYLTDGDTGKFLGFWAVLITAGFSFQGTELVGIGAGETADPRTAIPHAVRWTYGLIFSLFVSTVFFLGINVPYDNPDLSKESSDASASPLVIVANLAGVKVLPDIINAVLLTAVLSAANANVYSSSRILIALADEGHAPKFFKRTNKIGTPYFAVAFCAAIGLLAYMNLSSSGEKVFDWFLNITSVAGFICWSLINVCHVRFMAALRAQGIDRSTLPYTAPLQPYLSWFGLFFCILICITNGFSVFVNWNTSNFFAAYISVILFVVLYVGHKAIFRTKIVPLKDVDLVKGCIDNQH</sequence>
<name>A0ACC0V8C8_9HYPO</name>